<evidence type="ECO:0000313" key="12">
    <source>
        <dbReference type="Proteomes" id="UP001589585"/>
    </source>
</evidence>
<feature type="signal peptide" evidence="9">
    <location>
        <begin position="1"/>
        <end position="20"/>
    </location>
</feature>
<dbReference type="NCBIfam" id="TIGR04183">
    <property type="entry name" value="Por_Secre_tail"/>
    <property type="match status" value="1"/>
</dbReference>
<evidence type="ECO:0000256" key="8">
    <source>
        <dbReference type="ARBA" id="ARBA00023326"/>
    </source>
</evidence>
<dbReference type="EMBL" id="JBHMFC010000001">
    <property type="protein sequence ID" value="MFB9055113.1"/>
    <property type="molecule type" value="Genomic_DNA"/>
</dbReference>
<keyword evidence="8" id="KW-0624">Polysaccharide degradation</keyword>
<proteinExistence type="inferred from homology"/>
<dbReference type="InterPro" id="IPR026444">
    <property type="entry name" value="Secre_tail"/>
</dbReference>
<evidence type="ECO:0000256" key="7">
    <source>
        <dbReference type="ARBA" id="ARBA00023295"/>
    </source>
</evidence>
<keyword evidence="6" id="KW-0136">Cellulose degradation</keyword>
<gene>
    <name evidence="11" type="ORF">ACFFU9_00010</name>
</gene>
<sequence length="459" mass="51018">MRTINLSIIFIIASVNFNYAQTLLNPGYEYGTLPTNINQSDIIEAYTSWKSKYTTHCNANSIRVKFDNPNETVSEGIGYGMLIAAYAGDQTLLDGLWHYYQSFLNENDVMHWKIQECSSVIGQNGATDAELDVAMALLIANTRWGSTGSINYSNAASTLINIIKTHEIESGTHVLKPGDAWGGSATTNISYYSPAYYRAYASHTNDGSWNNVASKSYQIIQLNQSQNNAKFNLVSDWCQADGSFSTQVGWAKYAGQAYSYDAARTPWRLTLDYLWYGNSDALSYANKAIAFINDKGGLDNIYPGYNLDGTAYEMGYKDVTFTGAYAVAAMASNNQDFVNLAYSKVVNMKSDAYFASTLRVLYLLTLSGNFYSPEKMLTLGAPQSNRVIYASFYPHPVINTLYLNFGSHYNNVVKLYNLSGTLLMDKACPENVTQIELQHLNSGLYIIVINGVPYKLLKE</sequence>
<protein>
    <recommendedName>
        <fullName evidence="3">cellulase</fullName>
        <ecNumber evidence="3">3.2.1.4</ecNumber>
    </recommendedName>
</protein>
<evidence type="ECO:0000259" key="10">
    <source>
        <dbReference type="Pfam" id="PF18962"/>
    </source>
</evidence>
<evidence type="ECO:0000256" key="6">
    <source>
        <dbReference type="ARBA" id="ARBA00023001"/>
    </source>
</evidence>
<comment type="catalytic activity">
    <reaction evidence="1">
        <text>Endohydrolysis of (1-&gt;4)-beta-D-glucosidic linkages in cellulose, lichenin and cereal beta-D-glucans.</text>
        <dbReference type="EC" id="3.2.1.4"/>
    </reaction>
</comment>
<feature type="domain" description="Secretion system C-terminal sorting" evidence="10">
    <location>
        <begin position="393"/>
        <end position="451"/>
    </location>
</feature>
<evidence type="ECO:0000256" key="4">
    <source>
        <dbReference type="ARBA" id="ARBA00022729"/>
    </source>
</evidence>
<organism evidence="11 12">
    <name type="scientific">Mariniflexile ostreae</name>
    <dbReference type="NCBI Taxonomy" id="1520892"/>
    <lineage>
        <taxon>Bacteria</taxon>
        <taxon>Pseudomonadati</taxon>
        <taxon>Bacteroidota</taxon>
        <taxon>Flavobacteriia</taxon>
        <taxon>Flavobacteriales</taxon>
        <taxon>Flavobacteriaceae</taxon>
        <taxon>Mariniflexile</taxon>
    </lineage>
</organism>
<evidence type="ECO:0000313" key="11">
    <source>
        <dbReference type="EMBL" id="MFB9055113.1"/>
    </source>
</evidence>
<evidence type="ECO:0000256" key="3">
    <source>
        <dbReference type="ARBA" id="ARBA00012601"/>
    </source>
</evidence>
<name>A0ABV5F6P3_9FLAO</name>
<keyword evidence="5 11" id="KW-0378">Hydrolase</keyword>
<dbReference type="InterPro" id="IPR002037">
    <property type="entry name" value="Glyco_hydro_8"/>
</dbReference>
<dbReference type="InterPro" id="IPR012341">
    <property type="entry name" value="6hp_glycosidase-like_sf"/>
</dbReference>
<dbReference type="GO" id="GO:0016787">
    <property type="term" value="F:hydrolase activity"/>
    <property type="evidence" value="ECO:0007669"/>
    <property type="project" value="UniProtKB-KW"/>
</dbReference>
<dbReference type="InterPro" id="IPR008928">
    <property type="entry name" value="6-hairpin_glycosidase_sf"/>
</dbReference>
<dbReference type="Proteomes" id="UP001589585">
    <property type="component" value="Unassembled WGS sequence"/>
</dbReference>
<dbReference type="EC" id="3.2.1.4" evidence="3"/>
<dbReference type="RefSeq" id="WP_379859301.1">
    <property type="nucleotide sequence ID" value="NZ_JBHMFC010000001.1"/>
</dbReference>
<keyword evidence="8" id="KW-0119">Carbohydrate metabolism</keyword>
<dbReference type="Pfam" id="PF01270">
    <property type="entry name" value="Glyco_hydro_8"/>
    <property type="match status" value="1"/>
</dbReference>
<dbReference type="PRINTS" id="PR00735">
    <property type="entry name" value="GLHYDRLASE8"/>
</dbReference>
<dbReference type="Pfam" id="PF18962">
    <property type="entry name" value="Por_Secre_tail"/>
    <property type="match status" value="1"/>
</dbReference>
<evidence type="ECO:0000256" key="5">
    <source>
        <dbReference type="ARBA" id="ARBA00022801"/>
    </source>
</evidence>
<keyword evidence="4 9" id="KW-0732">Signal</keyword>
<evidence type="ECO:0000256" key="1">
    <source>
        <dbReference type="ARBA" id="ARBA00000966"/>
    </source>
</evidence>
<comment type="caution">
    <text evidence="11">The sequence shown here is derived from an EMBL/GenBank/DDBJ whole genome shotgun (WGS) entry which is preliminary data.</text>
</comment>
<comment type="similarity">
    <text evidence="2">Belongs to the glycosyl hydrolase 8 (cellulase D) family.</text>
</comment>
<accession>A0ABV5F6P3</accession>
<reference evidence="11 12" key="1">
    <citation type="submission" date="2024-09" db="EMBL/GenBank/DDBJ databases">
        <authorList>
            <person name="Sun Q."/>
            <person name="Mori K."/>
        </authorList>
    </citation>
    <scope>NUCLEOTIDE SEQUENCE [LARGE SCALE GENOMIC DNA]</scope>
    <source>
        <strain evidence="11 12">CECT 8622</strain>
    </source>
</reference>
<evidence type="ECO:0000256" key="9">
    <source>
        <dbReference type="SAM" id="SignalP"/>
    </source>
</evidence>
<dbReference type="SUPFAM" id="SSF48208">
    <property type="entry name" value="Six-hairpin glycosidases"/>
    <property type="match status" value="1"/>
</dbReference>
<keyword evidence="12" id="KW-1185">Reference proteome</keyword>
<keyword evidence="7" id="KW-0326">Glycosidase</keyword>
<feature type="chain" id="PRO_5046358246" description="cellulase" evidence="9">
    <location>
        <begin position="21"/>
        <end position="459"/>
    </location>
</feature>
<dbReference type="Gene3D" id="1.50.10.10">
    <property type="match status" value="1"/>
</dbReference>
<evidence type="ECO:0000256" key="2">
    <source>
        <dbReference type="ARBA" id="ARBA00009209"/>
    </source>
</evidence>